<dbReference type="SUPFAM" id="SSF81778">
    <property type="entry name" value="Crustacean CHH/MIH/GIH neurohormone"/>
    <property type="match status" value="1"/>
</dbReference>
<dbReference type="EMBL" id="CAJFCW020000005">
    <property type="protein sequence ID" value="CAG9118054.1"/>
    <property type="molecule type" value="Genomic_DNA"/>
</dbReference>
<feature type="disulfide bond" evidence="2">
    <location>
        <begin position="48"/>
        <end position="66"/>
    </location>
</feature>
<organism evidence="4 5">
    <name type="scientific">Bursaphelenchus okinawaensis</name>
    <dbReference type="NCBI Taxonomy" id="465554"/>
    <lineage>
        <taxon>Eukaryota</taxon>
        <taxon>Metazoa</taxon>
        <taxon>Ecdysozoa</taxon>
        <taxon>Nematoda</taxon>
        <taxon>Chromadorea</taxon>
        <taxon>Rhabditida</taxon>
        <taxon>Tylenchina</taxon>
        <taxon>Tylenchomorpha</taxon>
        <taxon>Aphelenchoidea</taxon>
        <taxon>Aphelenchoididae</taxon>
        <taxon>Bursaphelenchus</taxon>
    </lineage>
</organism>
<dbReference type="InterPro" id="IPR031098">
    <property type="entry name" value="Crust_neurohorm"/>
</dbReference>
<keyword evidence="5" id="KW-1185">Reference proteome</keyword>
<dbReference type="Proteomes" id="UP000783686">
    <property type="component" value="Unassembled WGS sequence"/>
</dbReference>
<proteinExistence type="inferred from homology"/>
<keyword evidence="2" id="KW-1015">Disulfide bond</keyword>
<dbReference type="EMBL" id="CAJFDH010000005">
    <property type="protein sequence ID" value="CAD5223502.1"/>
    <property type="molecule type" value="Genomic_DNA"/>
</dbReference>
<protein>
    <submittedName>
        <fullName evidence="4">Uncharacterized protein</fullName>
    </submittedName>
</protein>
<feature type="disulfide bond" evidence="2">
    <location>
        <begin position="31"/>
        <end position="70"/>
    </location>
</feature>
<evidence type="ECO:0000313" key="5">
    <source>
        <dbReference type="Proteomes" id="UP000614601"/>
    </source>
</evidence>
<dbReference type="InterPro" id="IPR035957">
    <property type="entry name" value="Crust_neurohorm_sf"/>
</dbReference>
<gene>
    <name evidence="4" type="ORF">BOKJ2_LOCUS10272</name>
</gene>
<evidence type="ECO:0000256" key="1">
    <source>
        <dbReference type="ARBA" id="ARBA00005447"/>
    </source>
</evidence>
<evidence type="ECO:0000256" key="3">
    <source>
        <dbReference type="SAM" id="SignalP"/>
    </source>
</evidence>
<dbReference type="Proteomes" id="UP000614601">
    <property type="component" value="Unassembled WGS sequence"/>
</dbReference>
<reference evidence="4" key="1">
    <citation type="submission" date="2020-09" db="EMBL/GenBank/DDBJ databases">
        <authorList>
            <person name="Kikuchi T."/>
        </authorList>
    </citation>
    <scope>NUCLEOTIDE SEQUENCE</scope>
    <source>
        <strain evidence="4">SH1</strain>
    </source>
</reference>
<dbReference type="Gene3D" id="1.10.2010.10">
    <property type="entry name" value="Crustacean CHH/MIH/GIH neurohormone"/>
    <property type="match status" value="1"/>
</dbReference>
<comment type="caution">
    <text evidence="4">The sequence shown here is derived from an EMBL/GenBank/DDBJ whole genome shotgun (WGS) entry which is preliminary data.</text>
</comment>
<feature type="chain" id="PRO_5035595326" evidence="3">
    <location>
        <begin position="21"/>
        <end position="113"/>
    </location>
</feature>
<feature type="disulfide bond" evidence="2">
    <location>
        <begin position="51"/>
        <end position="79"/>
    </location>
</feature>
<dbReference type="AlphaFoldDB" id="A0A811L5G4"/>
<evidence type="ECO:0000256" key="2">
    <source>
        <dbReference type="PIRSR" id="PIRSR631098-51"/>
    </source>
</evidence>
<keyword evidence="3" id="KW-0732">Signal</keyword>
<sequence>MVKLFLISLILTSITLNCFGVCQYEEQDMKCAGWWENNAIFELKSQICLMCHQLRGHGGPNFRARCAHNCFHNRDFPTCMNDAKSMIIQHCDHATDKDGCLQRMKQLQPYERT</sequence>
<feature type="signal peptide" evidence="3">
    <location>
        <begin position="1"/>
        <end position="20"/>
    </location>
</feature>
<accession>A0A811L5G4</accession>
<evidence type="ECO:0000313" key="4">
    <source>
        <dbReference type="EMBL" id="CAD5223502.1"/>
    </source>
</evidence>
<dbReference type="Pfam" id="PF01147">
    <property type="entry name" value="Crust_neurohorm"/>
    <property type="match status" value="1"/>
</dbReference>
<name>A0A811L5G4_9BILA</name>
<comment type="similarity">
    <text evidence="1">Belongs to the arthropod CHH/MIH/GIH/VIH hormone family.</text>
</comment>